<keyword evidence="3 6" id="KW-0812">Transmembrane</keyword>
<dbReference type="InterPro" id="IPR051598">
    <property type="entry name" value="TSUP/Inactive_protease-like"/>
</dbReference>
<evidence type="ECO:0000256" key="6">
    <source>
        <dbReference type="RuleBase" id="RU363041"/>
    </source>
</evidence>
<feature type="compositionally biased region" description="Polar residues" evidence="7">
    <location>
        <begin position="127"/>
        <end position="138"/>
    </location>
</feature>
<dbReference type="PANTHER" id="PTHR43701">
    <property type="entry name" value="MEMBRANE TRANSPORTER PROTEIN MJ0441-RELATED"/>
    <property type="match status" value="1"/>
</dbReference>
<keyword evidence="6" id="KW-1003">Cell membrane</keyword>
<comment type="similarity">
    <text evidence="2 6">Belongs to the 4-toluene sulfonate uptake permease (TSUP) (TC 2.A.102) family.</text>
</comment>
<accession>A0A3G6JDS7</accession>
<feature type="transmembrane region" description="Helical" evidence="6">
    <location>
        <begin position="44"/>
        <end position="62"/>
    </location>
</feature>
<proteinExistence type="inferred from homology"/>
<evidence type="ECO:0000256" key="3">
    <source>
        <dbReference type="ARBA" id="ARBA00022692"/>
    </source>
</evidence>
<reference evidence="8 9" key="1">
    <citation type="submission" date="2018-11" db="EMBL/GenBank/DDBJ databases">
        <authorList>
            <person name="Kleinhagauer T."/>
            <person name="Glaeser S.P."/>
            <person name="Spergser J."/>
            <person name="Ruckert C."/>
            <person name="Kaempfer P."/>
            <person name="Busse H.-J."/>
        </authorList>
    </citation>
    <scope>NUCLEOTIDE SEQUENCE [LARGE SCALE GENOMIC DNA]</scope>
    <source>
        <strain evidence="8 9">200CH</strain>
    </source>
</reference>
<dbReference type="Proteomes" id="UP000269019">
    <property type="component" value="Chromosome"/>
</dbReference>
<feature type="transmembrane region" description="Helical" evidence="6">
    <location>
        <begin position="74"/>
        <end position="91"/>
    </location>
</feature>
<gene>
    <name evidence="8" type="ORF">CCHOA_09555</name>
</gene>
<feature type="transmembrane region" description="Helical" evidence="6">
    <location>
        <begin position="97"/>
        <end position="116"/>
    </location>
</feature>
<dbReference type="AlphaFoldDB" id="A0A3G6JDS7"/>
<keyword evidence="4 6" id="KW-1133">Transmembrane helix</keyword>
<feature type="transmembrane region" description="Helical" evidence="6">
    <location>
        <begin position="12"/>
        <end position="38"/>
    </location>
</feature>
<name>A0A3G6JDS7_9CORY</name>
<organism evidence="8 9">
    <name type="scientific">Corynebacterium choanae</name>
    <dbReference type="NCBI Taxonomy" id="1862358"/>
    <lineage>
        <taxon>Bacteria</taxon>
        <taxon>Bacillati</taxon>
        <taxon>Actinomycetota</taxon>
        <taxon>Actinomycetes</taxon>
        <taxon>Mycobacteriales</taxon>
        <taxon>Corynebacteriaceae</taxon>
        <taxon>Corynebacterium</taxon>
    </lineage>
</organism>
<comment type="subcellular location">
    <subcellularLocation>
        <location evidence="6">Cell membrane</location>
        <topology evidence="6">Multi-pass membrane protein</topology>
    </subcellularLocation>
    <subcellularLocation>
        <location evidence="1">Membrane</location>
        <topology evidence="1">Multi-pass membrane protein</topology>
    </subcellularLocation>
</comment>
<dbReference type="EMBL" id="CP033896">
    <property type="protein sequence ID" value="AZA14294.1"/>
    <property type="molecule type" value="Genomic_DNA"/>
</dbReference>
<dbReference type="Pfam" id="PF01925">
    <property type="entry name" value="TauE"/>
    <property type="match status" value="1"/>
</dbReference>
<evidence type="ECO:0000256" key="2">
    <source>
        <dbReference type="ARBA" id="ARBA00009142"/>
    </source>
</evidence>
<dbReference type="OrthoDB" id="3240334at2"/>
<evidence type="ECO:0000256" key="7">
    <source>
        <dbReference type="SAM" id="MobiDB-lite"/>
    </source>
</evidence>
<feature type="region of interest" description="Disordered" evidence="7">
    <location>
        <begin position="122"/>
        <end position="153"/>
    </location>
</feature>
<dbReference type="RefSeq" id="WP_123929478.1">
    <property type="nucleotide sequence ID" value="NZ_CP033896.1"/>
</dbReference>
<feature type="transmembrane region" description="Helical" evidence="6">
    <location>
        <begin position="254"/>
        <end position="277"/>
    </location>
</feature>
<feature type="transmembrane region" description="Helical" evidence="6">
    <location>
        <begin position="197"/>
        <end position="218"/>
    </location>
</feature>
<keyword evidence="5 6" id="KW-0472">Membrane</keyword>
<dbReference type="GO" id="GO:0005886">
    <property type="term" value="C:plasma membrane"/>
    <property type="evidence" value="ECO:0007669"/>
    <property type="project" value="UniProtKB-SubCell"/>
</dbReference>
<evidence type="ECO:0000256" key="1">
    <source>
        <dbReference type="ARBA" id="ARBA00004141"/>
    </source>
</evidence>
<evidence type="ECO:0000313" key="8">
    <source>
        <dbReference type="EMBL" id="AZA14294.1"/>
    </source>
</evidence>
<evidence type="ECO:0000256" key="4">
    <source>
        <dbReference type="ARBA" id="ARBA00022989"/>
    </source>
</evidence>
<evidence type="ECO:0000256" key="5">
    <source>
        <dbReference type="ARBA" id="ARBA00023136"/>
    </source>
</evidence>
<evidence type="ECO:0000313" key="9">
    <source>
        <dbReference type="Proteomes" id="UP000269019"/>
    </source>
</evidence>
<sequence length="278" mass="28498">MTVALQASLVGVIVGLVIGALGAGGGIIAVPVLTYLLGQSPHDATSGSLVIVGLTALATLPAKYRLGQVRLRQGILFGALSAAGAIIGRIANHHLDGHLLFVSFSVLLLVVSVLMMRNARTQRRTEQSAASPTRQLAAQDTDRPGTDSAVGSSPSPISLIATATLTGMLTGLFGVGGGFIVVPILMLVLRFTVREAAGTSLVVMVIASAVSILTGLAAGQFHVDWPVVLCFLLGSTVAARLGGRLSQQVRQSTLSFLFALLVFLIGALTLTQTLLAAG</sequence>
<protein>
    <recommendedName>
        <fullName evidence="6">Probable membrane transporter protein</fullName>
    </recommendedName>
</protein>
<dbReference type="PANTHER" id="PTHR43701:SF2">
    <property type="entry name" value="MEMBRANE TRANSPORTER PROTEIN YJNA-RELATED"/>
    <property type="match status" value="1"/>
</dbReference>
<keyword evidence="9" id="KW-1185">Reference proteome</keyword>
<dbReference type="InterPro" id="IPR002781">
    <property type="entry name" value="TM_pro_TauE-like"/>
</dbReference>
<feature type="transmembrane region" description="Helical" evidence="6">
    <location>
        <begin position="169"/>
        <end position="191"/>
    </location>
</feature>
<dbReference type="KEGG" id="ccho:CCHOA_09555"/>